<dbReference type="FunFam" id="3.40.50.720:FF:000209">
    <property type="entry name" value="Polyketide synthase Pks12"/>
    <property type="match status" value="1"/>
</dbReference>
<keyword evidence="4" id="KW-0560">Oxidoreductase</keyword>
<dbReference type="InterPro" id="IPR014043">
    <property type="entry name" value="Acyl_transferase_dom"/>
</dbReference>
<dbReference type="InterPro" id="IPR020843">
    <property type="entry name" value="ER"/>
</dbReference>
<keyword evidence="1" id="KW-0596">Phosphopantetheine</keyword>
<dbReference type="InterPro" id="IPR001227">
    <property type="entry name" value="Ac_transferase_dom_sf"/>
</dbReference>
<dbReference type="InterPro" id="IPR020841">
    <property type="entry name" value="PKS_Beta-ketoAc_synthase_dom"/>
</dbReference>
<evidence type="ECO:0000256" key="2">
    <source>
        <dbReference type="ARBA" id="ARBA00022553"/>
    </source>
</evidence>
<dbReference type="Pfam" id="PF02801">
    <property type="entry name" value="Ketoacyl-synt_C"/>
    <property type="match status" value="1"/>
</dbReference>
<dbReference type="SUPFAM" id="SSF53901">
    <property type="entry name" value="Thiolase-like"/>
    <property type="match status" value="1"/>
</dbReference>
<dbReference type="Pfam" id="PF13602">
    <property type="entry name" value="ADH_zinc_N_2"/>
    <property type="match status" value="1"/>
</dbReference>
<dbReference type="Pfam" id="PF23297">
    <property type="entry name" value="ACP_SdgA_C"/>
    <property type="match status" value="1"/>
</dbReference>
<dbReference type="InterPro" id="IPR032821">
    <property type="entry name" value="PKS_assoc"/>
</dbReference>
<feature type="domain" description="Carrier" evidence="7">
    <location>
        <begin position="2241"/>
        <end position="2318"/>
    </location>
</feature>
<feature type="region of interest" description="N-terminal hotdog fold" evidence="6">
    <location>
        <begin position="911"/>
        <end position="1047"/>
    </location>
</feature>
<evidence type="ECO:0000313" key="10">
    <source>
        <dbReference type="Proteomes" id="UP000515153"/>
    </source>
</evidence>
<dbReference type="InterPro" id="IPR042104">
    <property type="entry name" value="PKS_dehydratase_sf"/>
</dbReference>
<dbReference type="InterPro" id="IPR020806">
    <property type="entry name" value="PKS_PP-bd"/>
</dbReference>
<dbReference type="Pfam" id="PF21089">
    <property type="entry name" value="PKS_DH_N"/>
    <property type="match status" value="1"/>
</dbReference>
<dbReference type="GO" id="GO:0006633">
    <property type="term" value="P:fatty acid biosynthetic process"/>
    <property type="evidence" value="ECO:0007669"/>
    <property type="project" value="InterPro"/>
</dbReference>
<dbReference type="InterPro" id="IPR049900">
    <property type="entry name" value="PKS_mFAS_DH"/>
</dbReference>
<name>A0A6P8B6A2_PYRGI</name>
<dbReference type="KEGG" id="pgri:PgNI_05175"/>
<dbReference type="Pfam" id="PF00698">
    <property type="entry name" value="Acyl_transf_1"/>
    <property type="match status" value="1"/>
</dbReference>
<dbReference type="SMART" id="SM00827">
    <property type="entry name" value="PKS_AT"/>
    <property type="match status" value="1"/>
</dbReference>
<dbReference type="SMART" id="SM00822">
    <property type="entry name" value="PKS_KR"/>
    <property type="match status" value="1"/>
</dbReference>
<feature type="active site" description="Proton donor; for dehydratase activity" evidence="6">
    <location>
        <position position="1143"/>
    </location>
</feature>
<feature type="region of interest" description="C-terminal hotdog fold" evidence="6">
    <location>
        <begin position="1077"/>
        <end position="1233"/>
    </location>
</feature>
<dbReference type="InterPro" id="IPR006162">
    <property type="entry name" value="Ppantetheine_attach_site"/>
</dbReference>
<dbReference type="PROSITE" id="PS01162">
    <property type="entry name" value="QOR_ZETA_CRYSTAL"/>
    <property type="match status" value="1"/>
</dbReference>
<dbReference type="Gene3D" id="3.40.50.720">
    <property type="entry name" value="NAD(P)-binding Rossmann-like Domain"/>
    <property type="match status" value="2"/>
</dbReference>
<dbReference type="InterPro" id="IPR050091">
    <property type="entry name" value="PKS_NRPS_Biosynth_Enz"/>
</dbReference>
<feature type="domain" description="Ketosynthase family 3 (KS3)" evidence="8">
    <location>
        <begin position="2"/>
        <end position="427"/>
    </location>
</feature>
<evidence type="ECO:0000256" key="1">
    <source>
        <dbReference type="ARBA" id="ARBA00022450"/>
    </source>
</evidence>
<dbReference type="Pfam" id="PF00109">
    <property type="entry name" value="ketoacyl-synt"/>
    <property type="match status" value="1"/>
</dbReference>
<dbReference type="GO" id="GO:1901336">
    <property type="term" value="P:lactone biosynthetic process"/>
    <property type="evidence" value="ECO:0007669"/>
    <property type="project" value="UniProtKB-ARBA"/>
</dbReference>
<feature type="domain" description="PKS/mFAS DH" evidence="9">
    <location>
        <begin position="911"/>
        <end position="1233"/>
    </location>
</feature>
<dbReference type="InterPro" id="IPR013154">
    <property type="entry name" value="ADH-like_N"/>
</dbReference>
<dbReference type="InterPro" id="IPR016036">
    <property type="entry name" value="Malonyl_transacylase_ACP-bd"/>
</dbReference>
<reference evidence="11" key="2">
    <citation type="submission" date="2019-10" db="EMBL/GenBank/DDBJ databases">
        <authorList>
            <consortium name="NCBI Genome Project"/>
        </authorList>
    </citation>
    <scope>NUCLEOTIDE SEQUENCE</scope>
    <source>
        <strain evidence="11">NI907</strain>
    </source>
</reference>
<dbReference type="SUPFAM" id="SSF55048">
    <property type="entry name" value="Probable ACP-binding domain of malonyl-CoA ACP transacylase"/>
    <property type="match status" value="1"/>
</dbReference>
<dbReference type="Pfam" id="PF14765">
    <property type="entry name" value="PS-DH"/>
    <property type="match status" value="1"/>
</dbReference>
<dbReference type="SMART" id="SM00829">
    <property type="entry name" value="PKS_ER"/>
    <property type="match status" value="1"/>
</dbReference>
<dbReference type="InterPro" id="IPR057326">
    <property type="entry name" value="KR_dom"/>
</dbReference>
<dbReference type="GO" id="GO:0044550">
    <property type="term" value="P:secondary metabolite biosynthetic process"/>
    <property type="evidence" value="ECO:0007669"/>
    <property type="project" value="UniProtKB-ARBA"/>
</dbReference>
<reference evidence="11" key="3">
    <citation type="submission" date="2025-08" db="UniProtKB">
        <authorList>
            <consortium name="RefSeq"/>
        </authorList>
    </citation>
    <scope>IDENTIFICATION</scope>
    <source>
        <strain evidence="11">NI907</strain>
    </source>
</reference>
<dbReference type="Gene3D" id="3.10.129.110">
    <property type="entry name" value="Polyketide synthase dehydratase"/>
    <property type="match status" value="1"/>
</dbReference>
<dbReference type="Pfam" id="PF08659">
    <property type="entry name" value="KR"/>
    <property type="match status" value="1"/>
</dbReference>
<organism evidence="10 11">
    <name type="scientific">Pyricularia grisea</name>
    <name type="common">Crabgrass-specific blast fungus</name>
    <name type="synonym">Magnaporthe grisea</name>
    <dbReference type="NCBI Taxonomy" id="148305"/>
    <lineage>
        <taxon>Eukaryota</taxon>
        <taxon>Fungi</taxon>
        <taxon>Dikarya</taxon>
        <taxon>Ascomycota</taxon>
        <taxon>Pezizomycotina</taxon>
        <taxon>Sordariomycetes</taxon>
        <taxon>Sordariomycetidae</taxon>
        <taxon>Magnaporthales</taxon>
        <taxon>Pyriculariaceae</taxon>
        <taxon>Pyricularia</taxon>
    </lineage>
</organism>
<dbReference type="PROSITE" id="PS52019">
    <property type="entry name" value="PKS_MFAS_DH"/>
    <property type="match status" value="1"/>
</dbReference>
<dbReference type="RefSeq" id="XP_030982732.1">
    <property type="nucleotide sequence ID" value="XM_031125212.1"/>
</dbReference>
<protein>
    <submittedName>
        <fullName evidence="11">Uncharacterized protein</fullName>
    </submittedName>
</protein>
<dbReference type="Pfam" id="PF16197">
    <property type="entry name" value="KAsynt_C_assoc"/>
    <property type="match status" value="1"/>
</dbReference>
<dbReference type="InterPro" id="IPR016039">
    <property type="entry name" value="Thiolase-like"/>
</dbReference>
<dbReference type="InterPro" id="IPR002364">
    <property type="entry name" value="Quin_OxRdtase/zeta-crystal_CS"/>
</dbReference>
<dbReference type="InterPro" id="IPR013968">
    <property type="entry name" value="PKS_KR"/>
</dbReference>
<dbReference type="PANTHER" id="PTHR43775:SF29">
    <property type="entry name" value="ASPERFURANONE POLYKETIDE SYNTHASE AFOG-RELATED"/>
    <property type="match status" value="1"/>
</dbReference>
<evidence type="ECO:0000256" key="4">
    <source>
        <dbReference type="ARBA" id="ARBA00023002"/>
    </source>
</evidence>
<gene>
    <name evidence="11" type="ORF">PgNI_05175</name>
</gene>
<proteinExistence type="predicted"/>
<dbReference type="SUPFAM" id="SSF51735">
    <property type="entry name" value="NAD(P)-binding Rossmann-fold domains"/>
    <property type="match status" value="2"/>
</dbReference>
<dbReference type="SUPFAM" id="SSF52151">
    <property type="entry name" value="FabD/lysophospholipase-like"/>
    <property type="match status" value="1"/>
</dbReference>
<dbReference type="GO" id="GO:0004315">
    <property type="term" value="F:3-oxoacyl-[acyl-carrier-protein] synthase activity"/>
    <property type="evidence" value="ECO:0007669"/>
    <property type="project" value="InterPro"/>
</dbReference>
<dbReference type="InterPro" id="IPR036736">
    <property type="entry name" value="ACP-like_sf"/>
</dbReference>
<dbReference type="PANTHER" id="PTHR43775">
    <property type="entry name" value="FATTY ACID SYNTHASE"/>
    <property type="match status" value="1"/>
</dbReference>
<evidence type="ECO:0000259" key="7">
    <source>
        <dbReference type="PROSITE" id="PS50075"/>
    </source>
</evidence>
<dbReference type="Gene3D" id="3.90.180.10">
    <property type="entry name" value="Medium-chain alcohol dehydrogenases, catalytic domain"/>
    <property type="match status" value="1"/>
</dbReference>
<dbReference type="GO" id="GO:0004312">
    <property type="term" value="F:fatty acid synthase activity"/>
    <property type="evidence" value="ECO:0007669"/>
    <property type="project" value="TreeGrafter"/>
</dbReference>
<dbReference type="SMART" id="SM00823">
    <property type="entry name" value="PKS_PP"/>
    <property type="match status" value="1"/>
</dbReference>
<evidence type="ECO:0000256" key="6">
    <source>
        <dbReference type="PROSITE-ProRule" id="PRU01363"/>
    </source>
</evidence>
<dbReference type="InterPro" id="IPR014030">
    <property type="entry name" value="Ketoacyl_synth_N"/>
</dbReference>
<dbReference type="InterPro" id="IPR018201">
    <property type="entry name" value="Ketoacyl_synth_AS"/>
</dbReference>
<keyword evidence="2" id="KW-0597">Phosphoprotein</keyword>
<dbReference type="PROSITE" id="PS00012">
    <property type="entry name" value="PHOSPHOPANTETHEINE"/>
    <property type="match status" value="1"/>
</dbReference>
<dbReference type="SUPFAM" id="SSF50129">
    <property type="entry name" value="GroES-like"/>
    <property type="match status" value="1"/>
</dbReference>
<feature type="active site" description="Proton acceptor; for dehydratase activity" evidence="6">
    <location>
        <position position="943"/>
    </location>
</feature>
<reference evidence="10 11" key="1">
    <citation type="journal article" date="2019" name="Mol. Biol. Evol.">
        <title>Blast fungal genomes show frequent chromosomal changes, gene gains and losses, and effector gene turnover.</title>
        <authorList>
            <person name="Gomez Luciano L.B."/>
            <person name="Jason Tsai I."/>
            <person name="Chuma I."/>
            <person name="Tosa Y."/>
            <person name="Chen Y.H."/>
            <person name="Li J.Y."/>
            <person name="Li M.Y."/>
            <person name="Jade Lu M.Y."/>
            <person name="Nakayashiki H."/>
            <person name="Li W.H."/>
        </authorList>
    </citation>
    <scope>NUCLEOTIDE SEQUENCE [LARGE SCALE GENOMIC DNA]</scope>
    <source>
        <strain evidence="10 11">NI907</strain>
    </source>
</reference>
<dbReference type="PROSITE" id="PS50075">
    <property type="entry name" value="CARRIER"/>
    <property type="match status" value="1"/>
</dbReference>
<evidence type="ECO:0000259" key="8">
    <source>
        <dbReference type="PROSITE" id="PS52004"/>
    </source>
</evidence>
<evidence type="ECO:0000259" key="9">
    <source>
        <dbReference type="PROSITE" id="PS52019"/>
    </source>
</evidence>
<dbReference type="Gene3D" id="3.40.366.10">
    <property type="entry name" value="Malonyl-Coenzyme A Acyl Carrier Protein, domain 2"/>
    <property type="match status" value="1"/>
</dbReference>
<dbReference type="InterPro" id="IPR020807">
    <property type="entry name" value="PKS_DH"/>
</dbReference>
<dbReference type="Gene3D" id="1.10.1200.10">
    <property type="entry name" value="ACP-like"/>
    <property type="match status" value="1"/>
</dbReference>
<dbReference type="GO" id="GO:0031177">
    <property type="term" value="F:phosphopantetheine binding"/>
    <property type="evidence" value="ECO:0007669"/>
    <property type="project" value="InterPro"/>
</dbReference>
<dbReference type="CDD" id="cd05274">
    <property type="entry name" value="KR_FAS_SDR_x"/>
    <property type="match status" value="1"/>
</dbReference>
<dbReference type="GO" id="GO:0008270">
    <property type="term" value="F:zinc ion binding"/>
    <property type="evidence" value="ECO:0007669"/>
    <property type="project" value="InterPro"/>
</dbReference>
<dbReference type="InterPro" id="IPR049551">
    <property type="entry name" value="PKS_DH_C"/>
</dbReference>
<dbReference type="InterPro" id="IPR016035">
    <property type="entry name" value="Acyl_Trfase/lysoPLipase"/>
</dbReference>
<dbReference type="CDD" id="cd05195">
    <property type="entry name" value="enoyl_red"/>
    <property type="match status" value="1"/>
</dbReference>
<keyword evidence="3" id="KW-0808">Transferase</keyword>
<dbReference type="PROSITE" id="PS00606">
    <property type="entry name" value="KS3_1"/>
    <property type="match status" value="1"/>
</dbReference>
<keyword evidence="5" id="KW-0511">Multifunctional enzyme</keyword>
<dbReference type="Gene3D" id="3.40.47.10">
    <property type="match status" value="1"/>
</dbReference>
<dbReference type="Proteomes" id="UP000515153">
    <property type="component" value="Chromosome I"/>
</dbReference>
<dbReference type="FunFam" id="3.40.47.10:FF:000019">
    <property type="entry name" value="Polyketide synthase type I"/>
    <property type="match status" value="1"/>
</dbReference>
<dbReference type="InterPro" id="IPR009081">
    <property type="entry name" value="PP-bd_ACP"/>
</dbReference>
<evidence type="ECO:0000256" key="3">
    <source>
        <dbReference type="ARBA" id="ARBA00022679"/>
    </source>
</evidence>
<evidence type="ECO:0000256" key="5">
    <source>
        <dbReference type="ARBA" id="ARBA00023268"/>
    </source>
</evidence>
<dbReference type="Pfam" id="PF08240">
    <property type="entry name" value="ADH_N"/>
    <property type="match status" value="1"/>
</dbReference>
<accession>A0A6P8B6A2</accession>
<dbReference type="GO" id="GO:0016491">
    <property type="term" value="F:oxidoreductase activity"/>
    <property type="evidence" value="ECO:0007669"/>
    <property type="project" value="UniProtKB-KW"/>
</dbReference>
<dbReference type="SMART" id="SM00826">
    <property type="entry name" value="PKS_DH"/>
    <property type="match status" value="1"/>
</dbReference>
<dbReference type="CDD" id="cd00833">
    <property type="entry name" value="PKS"/>
    <property type="match status" value="1"/>
</dbReference>
<evidence type="ECO:0000313" key="11">
    <source>
        <dbReference type="RefSeq" id="XP_030982732.1"/>
    </source>
</evidence>
<dbReference type="InterPro" id="IPR049552">
    <property type="entry name" value="PKS_DH_N"/>
</dbReference>
<dbReference type="SMART" id="SM00825">
    <property type="entry name" value="PKS_KS"/>
    <property type="match status" value="1"/>
</dbReference>
<dbReference type="SUPFAM" id="SSF47336">
    <property type="entry name" value="ACP-like"/>
    <property type="match status" value="1"/>
</dbReference>
<dbReference type="GeneID" id="41960121"/>
<dbReference type="InterPro" id="IPR011032">
    <property type="entry name" value="GroES-like_sf"/>
</dbReference>
<dbReference type="PROSITE" id="PS52004">
    <property type="entry name" value="KS3_2"/>
    <property type="match status" value="1"/>
</dbReference>
<sequence length="2327" mass="251374">MAPTIAVIGLACRLPDEVSCPEDLWQQLLAQKDTRSLPTGRWNADAFHHHGSNKPQTIAAREAHFLKRDIRAFDAAFFNINAAEALALDPQQRLVLELIYEALESSGLTLDTVSGTKTGCYIGSSSSDYRDSIARDTEVSPRYTVLGINTEMLSNRASWFYNLKGPSLTVATACSSSLVAIHMACQSLLSGESDMAIAGGVNLMLNPDFPTYYTNMTMLSPDGRCKSFDASGDGYGRGEGCGIVLLKRLDDAIRDNAPIRAVIRGSGVNSDGYTQGFTMPSSESQADLIREVYAKAGLDMSDTQFVECHGTGTKAGDPIETKAIYETLGQKAKRSQPLVIGSVKPNIGHLEGASGVASLVKSILALEKGYIPPQMFFRTPNPKIPLQEWNLHVPTALMPWPPTRGPRRVSINNFGVGGTNSHLVIESAPEPRSVTVGPSAEKKRLFVLSSRDRDGLVRVARSMAEHMEKTGDGSAAYAANLAYTLGNKRTRFQWKKFCVAEDLADLRTRLLALTSEDATRSNAAPRVGFIFTGQGAQWPLMGLKLMEFAVFKSSFQKCQVYLKELGCPWNAAEELAKPAESSRIKSPELSQPLCTILQIGIVDLLATWGVSPSKVVGHSSGEIAAAYSAGFITAKEAVQVAYLRGKFCDAMAAASQEPRGGMIAVGCSPERAEELISESTAGYLTIACINSPSGVTISGDMAAIEQLYDRLKGTSVFAAKLKVDMAYHSEHMSDVYPQYVQALTHIRPGDNASQSGVVMVSSVESMPVQAADLDGFYWGRNLVSPVLFSDALKELVQPADEQGDIAIDLLVEIGPHSALKQSVKEILGAASVQGVQYLSSLSRGMDDQDMVLSLAGNLFVAGVPVDLAKVNDDPGAVLLTNLPPYPWLHTAKFDATPRVSREHNMRPHPQSSLLGALMPSMTPGEHVWRGYLHLDQENWVRDHKVTGVVIYPGAGLIAMALEAGCQLAEPGRKMRSIKLRDVTIASAAMVSLDKATEFVVHCRPHQLGTKTSGPAAWQEFTISSSGGPDIPLRENCTGLMRVEYYLDGDLETMAKREENAAVVSSLAKYRTAMDACEYDLPVDQFYQDFANVGLAVGPAFRNVKKLRFRPGQAVYEASIGDPGETFDTGRPGRPHLIHPTTLDSILSTPFAAYYGGPGAPPTKPYIPVCFQELEISADMPFETGTPLRGCSTATKYAVNDLESDMYVFDDASTDCYLKIRGYRATSDIASDADVEEETQVPGLCYQTRQEASFKLLTKEQLETIITNSGLTSDEKLQKVARMILHESPTTVLEVFAENPKDSSVSLITKNVALSPSQQIMYAVTGGSPAGSGKDFMELKPGSKPDKTFDLVVAGQNCSEWFKNQSSLETLLGHVKPGGRLICGFPLSLDGKVDLFSDDTGSIAIFTAPEVTNGHTNGDLEHLQEVLIIEPATASAAVTSFSSDLVSMVSSQGYKAHIVTWKPDLGPDTFSNKAIVSLLELETPCMDKLSQLDFAAVKNLLVKATSLVWITGFEGPSAFVIDGVLRVVRRELGNESLKALHLRSLANGPALATKVLFGSSVDNEFLEEDGLLKVSRVYEDKEFCNQVSSHAGTAPHMESIKDCEFPLCLGISKPGLLDTLRFAPTKSYGKLQDDEVEIQIQASGLNFRDVMISMGIITYPYLGYEGAGVVLRTGSKVTGIKPGDRVSAHILGSHANVARTPEILCAQMPDDMSFETGAALPVVFTTAYHALVNLARLRKGQSVLIHAAAGGVGQAAIQIARHLGLEIYATVGSAEKRKFITKTYNIPEERIFSSRNASFVTGLKRLTGGRGVNCVLNSLSGELLRQSLYCLAPLGTFVELGSRDVGENTRLDMAPFANGITFTCFTLLEILNSDPDLMSEIWRNTFHLIRSGALSAPTPLTVMPVDHIKDAFRLMQSGKHRGKIVLSFDSNGKVPIVLEPSVALRLNATSTYLLVGGLGGLGRSLANMLVASGARNIAFISRSGAVNPEAKAVVDALSAHAAVRAYAADVADPTALAKALERCSQDLPPIRGVFQMSMVLRDGIFEKMTHEEWTDAIEPKIDGTRNLHHYFGPERPLDFFIMCSSISGIIGNRGQANYAAGNLFQNALAHHRRALGMAGCAVDLGIMRDVGVLAETGATGDLVAWEQLLGIREPVFLALMKAAINGERRRGTFPAQVSVGLATAAAFENAGLDVPNWLVEDVRFSHLAAVRSNTASNSSDNPAKVRAVTMAQRLATVESKEEAVSVLIDGLVDKISVIVSMPASEVDPSRPLFMYGVDSLVAMEIRNWIQRDVKSDIALFDVLEAVPITKFAEKVALRSRLCQFNKQI</sequence>
<dbReference type="InterPro" id="IPR036291">
    <property type="entry name" value="NAD(P)-bd_dom_sf"/>
</dbReference>
<dbReference type="InterPro" id="IPR014031">
    <property type="entry name" value="Ketoacyl_synth_C"/>
</dbReference>
<keyword evidence="10" id="KW-1185">Reference proteome</keyword>